<keyword evidence="2" id="KW-0012">Acyltransferase</keyword>
<dbReference type="CDD" id="cd07990">
    <property type="entry name" value="LPLAT_LCLAT1-like"/>
    <property type="match status" value="1"/>
</dbReference>
<comment type="caution">
    <text evidence="2">The sequence shown here is derived from an EMBL/GenBank/DDBJ whole genome shotgun (WGS) entry which is preliminary data.</text>
</comment>
<evidence type="ECO:0000259" key="1">
    <source>
        <dbReference type="SMART" id="SM00563"/>
    </source>
</evidence>
<accession>A0ABQ1HEI7</accession>
<dbReference type="NCBIfam" id="NF010621">
    <property type="entry name" value="PRK14014.1"/>
    <property type="match status" value="1"/>
</dbReference>
<name>A0ABQ1HEI7_9GAMM</name>
<dbReference type="Proteomes" id="UP000623419">
    <property type="component" value="Unassembled WGS sequence"/>
</dbReference>
<evidence type="ECO:0000313" key="3">
    <source>
        <dbReference type="Proteomes" id="UP000623419"/>
    </source>
</evidence>
<dbReference type="Pfam" id="PF01553">
    <property type="entry name" value="Acyltransferase"/>
    <property type="match status" value="1"/>
</dbReference>
<dbReference type="PANTHER" id="PTHR10983:SF16">
    <property type="entry name" value="LYSOCARDIOLIPIN ACYLTRANSFERASE 1"/>
    <property type="match status" value="1"/>
</dbReference>
<protein>
    <submittedName>
        <fullName evidence="2">Acyltransferase</fullName>
    </submittedName>
</protein>
<proteinExistence type="predicted"/>
<keyword evidence="3" id="KW-1185">Reference proteome</keyword>
<sequence length="313" mass="35437">MAESSGPAAPETRSLFLRLPSALRVPMAALGFIANTLVHGPVLIVAALVKLLPVPALQHWLERRLPGIAESWIAMNSAMIDGFTRTRFLVEGLESLRPGGHYLVLANHRSWVDIPVLQKIFNRRIPLLRFFLKRQLIWVPVLGLCWWALDFPFMQRATKSQLARRPELAGRDLAATRRACEKFRHLPVSIMNFVEGTRFTPAKHASQGSTYRHLLRPKAGGAAFVLGAMGDALDGVLDVTVHYDRAQPSLADLFADRIRTVRVRVVERPIPEGFVGADYEGDRDYRRRFQAWLNQMWIEKDLCLQGWETEASR</sequence>
<evidence type="ECO:0000313" key="2">
    <source>
        <dbReference type="EMBL" id="GGA73969.1"/>
    </source>
</evidence>
<feature type="domain" description="Phospholipid/glycerol acyltransferase" evidence="1">
    <location>
        <begin position="102"/>
        <end position="244"/>
    </location>
</feature>
<organism evidence="2 3">
    <name type="scientific">Arenimonas soli</name>
    <dbReference type="NCBI Taxonomy" id="2269504"/>
    <lineage>
        <taxon>Bacteria</taxon>
        <taxon>Pseudomonadati</taxon>
        <taxon>Pseudomonadota</taxon>
        <taxon>Gammaproteobacteria</taxon>
        <taxon>Lysobacterales</taxon>
        <taxon>Lysobacteraceae</taxon>
        <taxon>Arenimonas</taxon>
    </lineage>
</organism>
<dbReference type="InterPro" id="IPR002123">
    <property type="entry name" value="Plipid/glycerol_acylTrfase"/>
</dbReference>
<reference evidence="3" key="1">
    <citation type="journal article" date="2019" name="Int. J. Syst. Evol. Microbiol.">
        <title>The Global Catalogue of Microorganisms (GCM) 10K type strain sequencing project: providing services to taxonomists for standard genome sequencing and annotation.</title>
        <authorList>
            <consortium name="The Broad Institute Genomics Platform"/>
            <consortium name="The Broad Institute Genome Sequencing Center for Infectious Disease"/>
            <person name="Wu L."/>
            <person name="Ma J."/>
        </authorList>
    </citation>
    <scope>NUCLEOTIDE SEQUENCE [LARGE SCALE GENOMIC DNA]</scope>
    <source>
        <strain evidence="3">CGMCC 1.15905</strain>
    </source>
</reference>
<dbReference type="SMART" id="SM00563">
    <property type="entry name" value="PlsC"/>
    <property type="match status" value="1"/>
</dbReference>
<gene>
    <name evidence="2" type="ORF">GCM10011521_10180</name>
</gene>
<dbReference type="SUPFAM" id="SSF69593">
    <property type="entry name" value="Glycerol-3-phosphate (1)-acyltransferase"/>
    <property type="match status" value="1"/>
</dbReference>
<dbReference type="RefSeq" id="WP_229668455.1">
    <property type="nucleotide sequence ID" value="NZ_BMKC01000001.1"/>
</dbReference>
<dbReference type="GO" id="GO:0016746">
    <property type="term" value="F:acyltransferase activity"/>
    <property type="evidence" value="ECO:0007669"/>
    <property type="project" value="UniProtKB-KW"/>
</dbReference>
<dbReference type="EMBL" id="BMKC01000001">
    <property type="protein sequence ID" value="GGA73969.1"/>
    <property type="molecule type" value="Genomic_DNA"/>
</dbReference>
<keyword evidence="2" id="KW-0808">Transferase</keyword>
<dbReference type="PANTHER" id="PTHR10983">
    <property type="entry name" value="1-ACYLGLYCEROL-3-PHOSPHATE ACYLTRANSFERASE-RELATED"/>
    <property type="match status" value="1"/>
</dbReference>